<evidence type="ECO:0000313" key="2">
    <source>
        <dbReference type="WBParaSite" id="PEQ_0000693101-mRNA-1"/>
    </source>
</evidence>
<proteinExistence type="predicted"/>
<dbReference type="Proteomes" id="UP000887564">
    <property type="component" value="Unplaced"/>
</dbReference>
<dbReference type="WBParaSite" id="PEQ_0000693101-mRNA-1">
    <property type="protein sequence ID" value="PEQ_0000693101-mRNA-1"/>
    <property type="gene ID" value="PEQ_0000693101"/>
</dbReference>
<accession>A0A914RKW2</accession>
<reference evidence="2" key="1">
    <citation type="submission" date="2022-11" db="UniProtKB">
        <authorList>
            <consortium name="WormBaseParasite"/>
        </authorList>
    </citation>
    <scope>IDENTIFICATION</scope>
</reference>
<organism evidence="1 2">
    <name type="scientific">Parascaris equorum</name>
    <name type="common">Equine roundworm</name>
    <dbReference type="NCBI Taxonomy" id="6256"/>
    <lineage>
        <taxon>Eukaryota</taxon>
        <taxon>Metazoa</taxon>
        <taxon>Ecdysozoa</taxon>
        <taxon>Nematoda</taxon>
        <taxon>Chromadorea</taxon>
        <taxon>Rhabditida</taxon>
        <taxon>Spirurina</taxon>
        <taxon>Ascaridomorpha</taxon>
        <taxon>Ascaridoidea</taxon>
        <taxon>Ascarididae</taxon>
        <taxon>Parascaris</taxon>
    </lineage>
</organism>
<dbReference type="AlphaFoldDB" id="A0A914RKW2"/>
<sequence length="49" mass="5608">MHACSGKSQDYSDFRDLCVYAGRLYIDRCGPAFHIAVCHLLISLPLMYR</sequence>
<evidence type="ECO:0000313" key="1">
    <source>
        <dbReference type="Proteomes" id="UP000887564"/>
    </source>
</evidence>
<protein>
    <submittedName>
        <fullName evidence="2">Uncharacterized protein</fullName>
    </submittedName>
</protein>
<keyword evidence="1" id="KW-1185">Reference proteome</keyword>
<name>A0A914RKW2_PAREQ</name>